<dbReference type="Proteomes" id="UP000798808">
    <property type="component" value="Unassembled WGS sequence"/>
</dbReference>
<keyword evidence="1" id="KW-0472">Membrane</keyword>
<protein>
    <submittedName>
        <fullName evidence="3">Polysaccharide deacetylase family protein</fullName>
    </submittedName>
</protein>
<comment type="caution">
    <text evidence="3">The sequence shown here is derived from an EMBL/GenBank/DDBJ whole genome shotgun (WGS) entry which is preliminary data.</text>
</comment>
<feature type="transmembrane region" description="Helical" evidence="1">
    <location>
        <begin position="31"/>
        <end position="50"/>
    </location>
</feature>
<dbReference type="InterPro" id="IPR011330">
    <property type="entry name" value="Glyco_hydro/deAcase_b/a-brl"/>
</dbReference>
<dbReference type="SUPFAM" id="SSF88713">
    <property type="entry name" value="Glycoside hydrolase/deacetylase"/>
    <property type="match status" value="1"/>
</dbReference>
<name>A0ABW9RNG8_9BACT</name>
<dbReference type="EMBL" id="SMLW01000531">
    <property type="protein sequence ID" value="MTI25658.1"/>
    <property type="molecule type" value="Genomic_DNA"/>
</dbReference>
<proteinExistence type="predicted"/>
<dbReference type="InterPro" id="IPR050248">
    <property type="entry name" value="Polysacc_deacetylase_ArnD"/>
</dbReference>
<keyword evidence="4" id="KW-1185">Reference proteome</keyword>
<evidence type="ECO:0000313" key="3">
    <source>
        <dbReference type="EMBL" id="MTI25658.1"/>
    </source>
</evidence>
<organism evidence="3 4">
    <name type="scientific">Fulvivirga kasyanovii</name>
    <dbReference type="NCBI Taxonomy" id="396812"/>
    <lineage>
        <taxon>Bacteria</taxon>
        <taxon>Pseudomonadati</taxon>
        <taxon>Bacteroidota</taxon>
        <taxon>Cytophagia</taxon>
        <taxon>Cytophagales</taxon>
        <taxon>Fulvivirgaceae</taxon>
        <taxon>Fulvivirga</taxon>
    </lineage>
</organism>
<dbReference type="Pfam" id="PF01522">
    <property type="entry name" value="Polysacc_deac_1"/>
    <property type="match status" value="1"/>
</dbReference>
<evidence type="ECO:0000313" key="4">
    <source>
        <dbReference type="Proteomes" id="UP000798808"/>
    </source>
</evidence>
<dbReference type="CDD" id="cd10917">
    <property type="entry name" value="CE4_NodB_like_6s_7s"/>
    <property type="match status" value="1"/>
</dbReference>
<feature type="transmembrane region" description="Helical" evidence="1">
    <location>
        <begin position="5"/>
        <end position="25"/>
    </location>
</feature>
<keyword evidence="1" id="KW-1133">Transmembrane helix</keyword>
<feature type="domain" description="NodB homology" evidence="2">
    <location>
        <begin position="67"/>
        <end position="244"/>
    </location>
</feature>
<dbReference type="Gene3D" id="3.20.20.370">
    <property type="entry name" value="Glycoside hydrolase/deacetylase"/>
    <property type="match status" value="1"/>
</dbReference>
<gene>
    <name evidence="3" type="ORF">E1163_11950</name>
</gene>
<accession>A0ABW9RNG8</accession>
<dbReference type="PROSITE" id="PS51677">
    <property type="entry name" value="NODB"/>
    <property type="match status" value="1"/>
</dbReference>
<sequence length="253" mass="28470">MTPFVIARATFIAVIAGLLMLDYFIGVTWVFYAVSTLTFLVFLVLGSSVMKYNIFLKAYTSPGNAENKIAITFDDGPHLFTESILGVLREYKAKASFFLIGKSIEENPEIVRRIVDEGHTVGNHSYSHHKLFPLFSKKDIAYEIEKTNELIKNSTGKNINYFRPPYGVTNPAIAAAVKATQMKAIGWSLRSFDTMSTSPEKVIKKVIAQLKPGSVVLLHDNREKTPQILEAILLYAKEKNYECVTIDEIFKFD</sequence>
<dbReference type="InterPro" id="IPR002509">
    <property type="entry name" value="NODB_dom"/>
</dbReference>
<evidence type="ECO:0000259" key="2">
    <source>
        <dbReference type="PROSITE" id="PS51677"/>
    </source>
</evidence>
<evidence type="ECO:0000256" key="1">
    <source>
        <dbReference type="SAM" id="Phobius"/>
    </source>
</evidence>
<reference evidence="3 4" key="1">
    <citation type="submission" date="2019-02" db="EMBL/GenBank/DDBJ databases">
        <authorList>
            <person name="Goldberg S.R."/>
            <person name="Haltli B.A."/>
            <person name="Correa H."/>
            <person name="Russell K.G."/>
        </authorList>
    </citation>
    <scope>NUCLEOTIDE SEQUENCE [LARGE SCALE GENOMIC DNA]</scope>
    <source>
        <strain evidence="3 4">JCM 16186</strain>
    </source>
</reference>
<dbReference type="PANTHER" id="PTHR10587">
    <property type="entry name" value="GLYCOSYL TRANSFERASE-RELATED"/>
    <property type="match status" value="1"/>
</dbReference>
<keyword evidence="1" id="KW-0812">Transmembrane</keyword>